<evidence type="ECO:0000313" key="4">
    <source>
        <dbReference type="Proteomes" id="UP000002357"/>
    </source>
</evidence>
<keyword evidence="4" id="KW-1185">Reference proteome</keyword>
<dbReference type="InterPro" id="IPR001387">
    <property type="entry name" value="Cro/C1-type_HTH"/>
</dbReference>
<accession>D5SMC0</accession>
<dbReference type="Proteomes" id="UP000002357">
    <property type="component" value="Plasmid pSCL4"/>
</dbReference>
<dbReference type="Gene3D" id="3.30.450.180">
    <property type="match status" value="1"/>
</dbReference>
<dbReference type="Pfam" id="PF13560">
    <property type="entry name" value="HTH_31"/>
    <property type="match status" value="1"/>
</dbReference>
<dbReference type="EMBL" id="CM000914">
    <property type="protein sequence ID" value="EFG05063.2"/>
    <property type="molecule type" value="Genomic_DNA"/>
</dbReference>
<keyword evidence="3" id="KW-0614">Plasmid</keyword>
<dbReference type="SMART" id="SM00530">
    <property type="entry name" value="HTH_XRE"/>
    <property type="match status" value="1"/>
</dbReference>
<name>D5SMC0_STRCL</name>
<gene>
    <name evidence="3" type="ORF">SCLAV_p1582</name>
</gene>
<dbReference type="eggNOG" id="COG1396">
    <property type="taxonomic scope" value="Bacteria"/>
</dbReference>
<evidence type="ECO:0000259" key="2">
    <source>
        <dbReference type="PROSITE" id="PS50943"/>
    </source>
</evidence>
<dbReference type="InterPro" id="IPR041413">
    <property type="entry name" value="MLTR_LBD"/>
</dbReference>
<dbReference type="InterPro" id="IPR010982">
    <property type="entry name" value="Lambda_DNA-bd_dom_sf"/>
</dbReference>
<geneLocation type="plasmid" evidence="3 4">
    <name>pSCL4</name>
</geneLocation>
<reference evidence="3 4" key="1">
    <citation type="journal article" date="2010" name="Genome Biol. Evol.">
        <title>The sequence of a 1.8-mb bacterial linear plasmid reveals a rich evolutionary reservoir of secondary metabolic pathways.</title>
        <authorList>
            <person name="Medema M.H."/>
            <person name="Trefzer A."/>
            <person name="Kovalchuk A."/>
            <person name="van den Berg M."/>
            <person name="Mueller U."/>
            <person name="Heijne W."/>
            <person name="Wu L."/>
            <person name="Alam M.T."/>
            <person name="Ronning C.M."/>
            <person name="Nierman W.C."/>
            <person name="Bovenberg R.A.L."/>
            <person name="Breitling R."/>
            <person name="Takano E."/>
        </authorList>
    </citation>
    <scope>NUCLEOTIDE SEQUENCE [LARGE SCALE GENOMIC DNA]</scope>
    <source>
        <strain evidence="4">ATCC 27064 / DSM 738 / JCM 4710 / NBRC 13307 / NCIMB 12785 / NRRL 3585 / VKM Ac-602</strain>
        <plasmid evidence="3">pSCL4</plasmid>
    </source>
</reference>
<dbReference type="SUPFAM" id="SSF47413">
    <property type="entry name" value="lambda repressor-like DNA-binding domains"/>
    <property type="match status" value="1"/>
</dbReference>
<sequence>MRPVPRERQGGASWVCRSQEPAAYDRGMSGNELGEFLLARRSRIGPADVGLPLSRGRRVSGLRREEVAVLSGVSADYYTRLEQGRERHPSGQVVDALARALRLEPDACWHAYRLAGLVPGEQASPDVERVAPELLQLMRAFPAAVAYVVNRRLDVLASNALADALLSPLTEPRSMARSLFRDPAARELFADWPTVARDTVATLRLAHGHERNDPRMRALIDGLLAGSEEFAELWSRQDVGRLGSKAKTFRHPRAGRLTLAYQTFEVQNASGQYLLVGTAEPASPDARRLASLTGHRTGRDRAESNGGERSGTADRR</sequence>
<dbReference type="Gene3D" id="1.10.260.40">
    <property type="entry name" value="lambda repressor-like DNA-binding domains"/>
    <property type="match status" value="1"/>
</dbReference>
<feature type="domain" description="HTH cro/C1-type" evidence="2">
    <location>
        <begin position="61"/>
        <end position="108"/>
    </location>
</feature>
<protein>
    <submittedName>
        <fullName evidence="3">Putative DNA-binding protein</fullName>
    </submittedName>
</protein>
<feature type="region of interest" description="Disordered" evidence="1">
    <location>
        <begin position="290"/>
        <end position="316"/>
    </location>
</feature>
<dbReference type="PANTHER" id="PTHR35010">
    <property type="entry name" value="BLL4672 PROTEIN-RELATED"/>
    <property type="match status" value="1"/>
</dbReference>
<dbReference type="PROSITE" id="PS50943">
    <property type="entry name" value="HTH_CROC1"/>
    <property type="match status" value="1"/>
</dbReference>
<evidence type="ECO:0000256" key="1">
    <source>
        <dbReference type="SAM" id="MobiDB-lite"/>
    </source>
</evidence>
<proteinExistence type="predicted"/>
<dbReference type="AlphaFoldDB" id="D5SMC0"/>
<dbReference type="CDD" id="cd00093">
    <property type="entry name" value="HTH_XRE"/>
    <property type="match status" value="1"/>
</dbReference>
<evidence type="ECO:0000313" key="3">
    <source>
        <dbReference type="EMBL" id="EFG05063.2"/>
    </source>
</evidence>
<keyword evidence="3" id="KW-0238">DNA-binding</keyword>
<dbReference type="PANTHER" id="PTHR35010:SF2">
    <property type="entry name" value="BLL4672 PROTEIN"/>
    <property type="match status" value="1"/>
</dbReference>
<dbReference type="Pfam" id="PF17765">
    <property type="entry name" value="MLTR_LBD"/>
    <property type="match status" value="1"/>
</dbReference>
<organism evidence="3 4">
    <name type="scientific">Streptomyces clavuligerus</name>
    <dbReference type="NCBI Taxonomy" id="1901"/>
    <lineage>
        <taxon>Bacteria</taxon>
        <taxon>Bacillati</taxon>
        <taxon>Actinomycetota</taxon>
        <taxon>Actinomycetes</taxon>
        <taxon>Kitasatosporales</taxon>
        <taxon>Streptomycetaceae</taxon>
        <taxon>Streptomyces</taxon>
    </lineage>
</organism>
<dbReference type="GO" id="GO:0003677">
    <property type="term" value="F:DNA binding"/>
    <property type="evidence" value="ECO:0007669"/>
    <property type="project" value="UniProtKB-KW"/>
</dbReference>